<evidence type="ECO:0000313" key="7">
    <source>
        <dbReference type="EMBL" id="NNU77654.1"/>
    </source>
</evidence>
<evidence type="ECO:0000256" key="5">
    <source>
        <dbReference type="ARBA" id="ARBA00023136"/>
    </source>
</evidence>
<gene>
    <name evidence="7" type="ORF">HLQ16_17115</name>
</gene>
<feature type="transmembrane region" description="Helical" evidence="6">
    <location>
        <begin position="6"/>
        <end position="28"/>
    </location>
</feature>
<feature type="transmembrane region" description="Helical" evidence="6">
    <location>
        <begin position="71"/>
        <end position="92"/>
    </location>
</feature>
<dbReference type="RefSeq" id="WP_171298288.1">
    <property type="nucleotide sequence ID" value="NZ_JABEYB010000014.1"/>
</dbReference>
<dbReference type="Proteomes" id="UP000531659">
    <property type="component" value="Unassembled WGS sequence"/>
</dbReference>
<comment type="subcellular location">
    <subcellularLocation>
        <location evidence="1">Cell membrane</location>
        <topology evidence="1">Multi-pass membrane protein</topology>
    </subcellularLocation>
</comment>
<sequence length="204" mass="22031">MEIEYLLKGICIGLIFGVPVGAIGALTIRRTITHGTFAGLASGIGCSTADLLYSFISVFGLTLFSSFMLKYQSIISLVGGGMVIMMGIDIILKKQGVVKETVKTSQIISFFVSSFAIAITNPTTIITFVLAFSIFHIGCITSNVQCLGLCLGIFIGTCIWWGLIISMIRLFRNRITENVFVRLNYILGSIIIMLGAGVGIRVLL</sequence>
<dbReference type="InterPro" id="IPR001123">
    <property type="entry name" value="LeuE-type"/>
</dbReference>
<feature type="transmembrane region" description="Helical" evidence="6">
    <location>
        <begin position="112"/>
        <end position="135"/>
    </location>
</feature>
<dbReference type="PANTHER" id="PTHR30086">
    <property type="entry name" value="ARGININE EXPORTER PROTEIN ARGO"/>
    <property type="match status" value="1"/>
</dbReference>
<dbReference type="PANTHER" id="PTHR30086:SF20">
    <property type="entry name" value="ARGININE EXPORTER PROTEIN ARGO-RELATED"/>
    <property type="match status" value="1"/>
</dbReference>
<comment type="caution">
    <text evidence="7">The sequence shown here is derived from an EMBL/GenBank/DDBJ whole genome shotgun (WGS) entry which is preliminary data.</text>
</comment>
<dbReference type="Pfam" id="PF01810">
    <property type="entry name" value="LysE"/>
    <property type="match status" value="1"/>
</dbReference>
<dbReference type="GO" id="GO:0005886">
    <property type="term" value="C:plasma membrane"/>
    <property type="evidence" value="ECO:0007669"/>
    <property type="project" value="UniProtKB-SubCell"/>
</dbReference>
<evidence type="ECO:0000256" key="1">
    <source>
        <dbReference type="ARBA" id="ARBA00004651"/>
    </source>
</evidence>
<evidence type="ECO:0000256" key="6">
    <source>
        <dbReference type="SAM" id="Phobius"/>
    </source>
</evidence>
<evidence type="ECO:0000256" key="2">
    <source>
        <dbReference type="ARBA" id="ARBA00022475"/>
    </source>
</evidence>
<protein>
    <submittedName>
        <fullName evidence="7">LysE family transporter</fullName>
    </submittedName>
</protein>
<evidence type="ECO:0000313" key="8">
    <source>
        <dbReference type="Proteomes" id="UP000531659"/>
    </source>
</evidence>
<dbReference type="AlphaFoldDB" id="A0A7Y3WU26"/>
<keyword evidence="3 6" id="KW-0812">Transmembrane</keyword>
<evidence type="ECO:0000256" key="4">
    <source>
        <dbReference type="ARBA" id="ARBA00022989"/>
    </source>
</evidence>
<accession>A0A7Y3WU26</accession>
<keyword evidence="5 6" id="KW-0472">Membrane</keyword>
<evidence type="ECO:0000256" key="3">
    <source>
        <dbReference type="ARBA" id="ARBA00022692"/>
    </source>
</evidence>
<keyword evidence="2" id="KW-1003">Cell membrane</keyword>
<feature type="transmembrane region" description="Helical" evidence="6">
    <location>
        <begin position="183"/>
        <end position="203"/>
    </location>
</feature>
<proteinExistence type="predicted"/>
<dbReference type="GO" id="GO:0015171">
    <property type="term" value="F:amino acid transmembrane transporter activity"/>
    <property type="evidence" value="ECO:0007669"/>
    <property type="project" value="TreeGrafter"/>
</dbReference>
<feature type="transmembrane region" description="Helical" evidence="6">
    <location>
        <begin position="147"/>
        <end position="171"/>
    </location>
</feature>
<keyword evidence="4 6" id="KW-1133">Transmembrane helix</keyword>
<organism evidence="7 8">
    <name type="scientific">Clostridium estertheticum</name>
    <dbReference type="NCBI Taxonomy" id="238834"/>
    <lineage>
        <taxon>Bacteria</taxon>
        <taxon>Bacillati</taxon>
        <taxon>Bacillota</taxon>
        <taxon>Clostridia</taxon>
        <taxon>Eubacteriales</taxon>
        <taxon>Clostridiaceae</taxon>
        <taxon>Clostridium</taxon>
    </lineage>
</organism>
<reference evidence="7 8" key="1">
    <citation type="submission" date="2020-05" db="EMBL/GenBank/DDBJ databases">
        <title>Complete genome of Clostridium estertheticum subspecies estertheticum, isolated from Vacuum packed lamb meat from New Zealand imported to Switzerland.</title>
        <authorList>
            <person name="Wambui J."/>
            <person name="Stevens M.J.A."/>
            <person name="Stephan R."/>
        </authorList>
    </citation>
    <scope>NUCLEOTIDE SEQUENCE [LARGE SCALE GENOMIC DNA]</scope>
    <source>
        <strain evidence="7 8">CEST001</strain>
    </source>
</reference>
<name>A0A7Y3WU26_9CLOT</name>
<dbReference type="EMBL" id="JABEYB010000014">
    <property type="protein sequence ID" value="NNU77654.1"/>
    <property type="molecule type" value="Genomic_DNA"/>
</dbReference>
<feature type="transmembrane region" description="Helical" evidence="6">
    <location>
        <begin position="40"/>
        <end position="65"/>
    </location>
</feature>